<evidence type="ECO:0000313" key="5">
    <source>
        <dbReference type="EMBL" id="GAA2715085.1"/>
    </source>
</evidence>
<dbReference type="EMBL" id="BAAASL010000007">
    <property type="protein sequence ID" value="GAA2715085.1"/>
    <property type="molecule type" value="Genomic_DNA"/>
</dbReference>
<dbReference type="RefSeq" id="WP_344434947.1">
    <property type="nucleotide sequence ID" value="NZ_BAAASL010000007.1"/>
</dbReference>
<dbReference type="Gene3D" id="1.10.10.10">
    <property type="entry name" value="Winged helix-like DNA-binding domain superfamily/Winged helix DNA-binding domain"/>
    <property type="match status" value="1"/>
</dbReference>
<feature type="domain" description="HTH luxR-type" evidence="4">
    <location>
        <begin position="181"/>
        <end position="246"/>
    </location>
</feature>
<organism evidence="5 6">
    <name type="scientific">Streptomyces luteosporeus</name>
    <dbReference type="NCBI Taxonomy" id="173856"/>
    <lineage>
        <taxon>Bacteria</taxon>
        <taxon>Bacillati</taxon>
        <taxon>Actinomycetota</taxon>
        <taxon>Actinomycetes</taxon>
        <taxon>Kitasatosporales</taxon>
        <taxon>Streptomycetaceae</taxon>
        <taxon>Streptomyces</taxon>
    </lineage>
</organism>
<sequence>MPRLHARDYEHMLDLVAAVLEHPEPDRLGHLIADHLRESLGCGTVTFSGIDPATGAARAEGWAPEAMGRHVEDMVQRRILQQHPLIQYLAAGERRPVVVGDLCDGWRHSPWYSEARRDYGTTQQLGIPMATETAPVRAIVVARDGDFTDHDLAFVTRVHPLLVTADRHTRELRRLRAKTPLPVPDHGLTPRELTVLGLLAEDLTAAAIARRLSLSPHTVKRHLEKIYRKLGTNNRLSTVLLAKEAGLVT</sequence>
<proteinExistence type="predicted"/>
<evidence type="ECO:0000259" key="4">
    <source>
        <dbReference type="PROSITE" id="PS50043"/>
    </source>
</evidence>
<gene>
    <name evidence="5" type="ORF">GCM10010315_23530</name>
</gene>
<dbReference type="Proteomes" id="UP001500886">
    <property type="component" value="Unassembled WGS sequence"/>
</dbReference>
<evidence type="ECO:0000313" key="6">
    <source>
        <dbReference type="Proteomes" id="UP001500886"/>
    </source>
</evidence>
<evidence type="ECO:0000256" key="3">
    <source>
        <dbReference type="ARBA" id="ARBA00023163"/>
    </source>
</evidence>
<name>A0ABN3TP14_9ACTN</name>
<dbReference type="PANTHER" id="PTHR44688:SF16">
    <property type="entry name" value="DNA-BINDING TRANSCRIPTIONAL ACTIVATOR DEVR_DOSR"/>
    <property type="match status" value="1"/>
</dbReference>
<dbReference type="SUPFAM" id="SSF46894">
    <property type="entry name" value="C-terminal effector domain of the bipartite response regulators"/>
    <property type="match status" value="1"/>
</dbReference>
<accession>A0ABN3TP14</accession>
<dbReference type="PROSITE" id="PS50043">
    <property type="entry name" value="HTH_LUXR_2"/>
    <property type="match status" value="1"/>
</dbReference>
<keyword evidence="2" id="KW-0238">DNA-binding</keyword>
<evidence type="ECO:0000256" key="1">
    <source>
        <dbReference type="ARBA" id="ARBA00023015"/>
    </source>
</evidence>
<dbReference type="PRINTS" id="PR00038">
    <property type="entry name" value="HTHLUXR"/>
</dbReference>
<dbReference type="Pfam" id="PF00196">
    <property type="entry name" value="GerE"/>
    <property type="match status" value="1"/>
</dbReference>
<dbReference type="CDD" id="cd06170">
    <property type="entry name" value="LuxR_C_like"/>
    <property type="match status" value="1"/>
</dbReference>
<dbReference type="InterPro" id="IPR036388">
    <property type="entry name" value="WH-like_DNA-bd_sf"/>
</dbReference>
<dbReference type="SUPFAM" id="SSF55781">
    <property type="entry name" value="GAF domain-like"/>
    <property type="match status" value="1"/>
</dbReference>
<dbReference type="SMART" id="SM00421">
    <property type="entry name" value="HTH_LUXR"/>
    <property type="match status" value="1"/>
</dbReference>
<dbReference type="InterPro" id="IPR029016">
    <property type="entry name" value="GAF-like_dom_sf"/>
</dbReference>
<reference evidence="5 6" key="1">
    <citation type="journal article" date="2019" name="Int. J. Syst. Evol. Microbiol.">
        <title>The Global Catalogue of Microorganisms (GCM) 10K type strain sequencing project: providing services to taxonomists for standard genome sequencing and annotation.</title>
        <authorList>
            <consortium name="The Broad Institute Genomics Platform"/>
            <consortium name="The Broad Institute Genome Sequencing Center for Infectious Disease"/>
            <person name="Wu L."/>
            <person name="Ma J."/>
        </authorList>
    </citation>
    <scope>NUCLEOTIDE SEQUENCE [LARGE SCALE GENOMIC DNA]</scope>
    <source>
        <strain evidence="5 6">JCM 4542</strain>
    </source>
</reference>
<protein>
    <recommendedName>
        <fullName evidence="4">HTH luxR-type domain-containing protein</fullName>
    </recommendedName>
</protein>
<evidence type="ECO:0000256" key="2">
    <source>
        <dbReference type="ARBA" id="ARBA00023125"/>
    </source>
</evidence>
<dbReference type="InterPro" id="IPR016032">
    <property type="entry name" value="Sig_transdc_resp-reg_C-effctor"/>
</dbReference>
<dbReference type="InterPro" id="IPR000792">
    <property type="entry name" value="Tscrpt_reg_LuxR_C"/>
</dbReference>
<keyword evidence="1" id="KW-0805">Transcription regulation</keyword>
<keyword evidence="6" id="KW-1185">Reference proteome</keyword>
<keyword evidence="3" id="KW-0804">Transcription</keyword>
<comment type="caution">
    <text evidence="5">The sequence shown here is derived from an EMBL/GenBank/DDBJ whole genome shotgun (WGS) entry which is preliminary data.</text>
</comment>
<dbReference type="Gene3D" id="3.30.450.40">
    <property type="match status" value="1"/>
</dbReference>
<dbReference type="PANTHER" id="PTHR44688">
    <property type="entry name" value="DNA-BINDING TRANSCRIPTIONAL ACTIVATOR DEVR_DOSR"/>
    <property type="match status" value="1"/>
</dbReference>